<dbReference type="GO" id="GO:0008422">
    <property type="term" value="F:beta-glucosidase activity"/>
    <property type="evidence" value="ECO:0007669"/>
    <property type="project" value="UniProtKB-EC"/>
</dbReference>
<evidence type="ECO:0000256" key="2">
    <source>
        <dbReference type="ARBA" id="ARBA00022801"/>
    </source>
</evidence>
<dbReference type="OrthoDB" id="98455at2"/>
<keyword evidence="2 4" id="KW-0378">Hydrolase</keyword>
<evidence type="ECO:0000256" key="1">
    <source>
        <dbReference type="ARBA" id="ARBA00005336"/>
    </source>
</evidence>
<accession>B1ZNV3</accession>
<comment type="similarity">
    <text evidence="1">Belongs to the glycosyl hydrolase 3 family.</text>
</comment>
<dbReference type="InterPro" id="IPR036881">
    <property type="entry name" value="Glyco_hydro_3_C_sf"/>
</dbReference>
<reference evidence="4 5" key="1">
    <citation type="journal article" date="2011" name="J. Bacteriol.">
        <title>Genome sequence of the verrucomicrobium Opitutus terrae PB90-1, an abundant inhabitant of rice paddy soil ecosystems.</title>
        <authorList>
            <person name="van Passel M.W."/>
            <person name="Kant R."/>
            <person name="Palva A."/>
            <person name="Copeland A."/>
            <person name="Lucas S."/>
            <person name="Lapidus A."/>
            <person name="Glavina del Rio T."/>
            <person name="Pitluck S."/>
            <person name="Goltsman E."/>
            <person name="Clum A."/>
            <person name="Sun H."/>
            <person name="Schmutz J."/>
            <person name="Larimer F.W."/>
            <person name="Land M.L."/>
            <person name="Hauser L."/>
            <person name="Kyrpides N."/>
            <person name="Mikhailova N."/>
            <person name="Richardson P.P."/>
            <person name="Janssen P.H."/>
            <person name="de Vos W.M."/>
            <person name="Smidt H."/>
        </authorList>
    </citation>
    <scope>NUCLEOTIDE SEQUENCE [LARGE SCALE GENOMIC DNA]</scope>
    <source>
        <strain evidence="5">DSM 11246 / JCM 15787 / PB90-1</strain>
    </source>
</reference>
<dbReference type="GO" id="GO:0009251">
    <property type="term" value="P:glucan catabolic process"/>
    <property type="evidence" value="ECO:0007669"/>
    <property type="project" value="TreeGrafter"/>
</dbReference>
<dbReference type="Proteomes" id="UP000007013">
    <property type="component" value="Chromosome"/>
</dbReference>
<dbReference type="KEGG" id="ote:Oter_2190"/>
<dbReference type="Gene3D" id="3.20.20.300">
    <property type="entry name" value="Glycoside hydrolase, family 3, N-terminal domain"/>
    <property type="match status" value="1"/>
</dbReference>
<evidence type="ECO:0000313" key="4">
    <source>
        <dbReference type="EMBL" id="ACB75473.1"/>
    </source>
</evidence>
<organism evidence="4 5">
    <name type="scientific">Opitutus terrae (strain DSM 11246 / JCM 15787 / PB90-1)</name>
    <dbReference type="NCBI Taxonomy" id="452637"/>
    <lineage>
        <taxon>Bacteria</taxon>
        <taxon>Pseudomonadati</taxon>
        <taxon>Verrucomicrobiota</taxon>
        <taxon>Opitutia</taxon>
        <taxon>Opitutales</taxon>
        <taxon>Opitutaceae</taxon>
        <taxon>Opitutus</taxon>
    </lineage>
</organism>
<dbReference type="EMBL" id="CP001032">
    <property type="protein sequence ID" value="ACB75473.1"/>
    <property type="molecule type" value="Genomic_DNA"/>
</dbReference>
<proteinExistence type="inferred from homology"/>
<dbReference type="PANTHER" id="PTHR42715">
    <property type="entry name" value="BETA-GLUCOSIDASE"/>
    <property type="match status" value="1"/>
</dbReference>
<dbReference type="InterPro" id="IPR002772">
    <property type="entry name" value="Glyco_hydro_3_C"/>
</dbReference>
<dbReference type="CAZy" id="GH3">
    <property type="family name" value="Glycoside Hydrolase Family 3"/>
</dbReference>
<dbReference type="Gene3D" id="3.40.50.1700">
    <property type="entry name" value="Glycoside hydrolase family 3 C-terminal domain"/>
    <property type="match status" value="1"/>
</dbReference>
<dbReference type="InterPro" id="IPR036962">
    <property type="entry name" value="Glyco_hydro_3_N_sf"/>
</dbReference>
<dbReference type="AlphaFoldDB" id="B1ZNV3"/>
<dbReference type="SUPFAM" id="SSF51445">
    <property type="entry name" value="(Trans)glycosidases"/>
    <property type="match status" value="1"/>
</dbReference>
<dbReference type="STRING" id="452637.Oter_2190"/>
<dbReference type="SUPFAM" id="SSF52279">
    <property type="entry name" value="Beta-D-glucan exohydrolase, C-terminal domain"/>
    <property type="match status" value="1"/>
</dbReference>
<dbReference type="Pfam" id="PF01915">
    <property type="entry name" value="Glyco_hydro_3_C"/>
    <property type="match status" value="1"/>
</dbReference>
<dbReference type="Gene3D" id="2.60.40.10">
    <property type="entry name" value="Immunoglobulins"/>
    <property type="match status" value="1"/>
</dbReference>
<dbReference type="PANTHER" id="PTHR42715:SF3">
    <property type="entry name" value="BETA-GLUCOSIDASE B-RELATED"/>
    <property type="match status" value="1"/>
</dbReference>
<protein>
    <submittedName>
        <fullName evidence="4">Beta-glucosidase</fullName>
        <ecNumber evidence="4">3.2.1.21</ecNumber>
    </submittedName>
</protein>
<dbReference type="SMART" id="SM01217">
    <property type="entry name" value="Fn3_like"/>
    <property type="match status" value="1"/>
</dbReference>
<dbReference type="PRINTS" id="PR00133">
    <property type="entry name" value="GLHYDRLASE3"/>
</dbReference>
<dbReference type="HOGENOM" id="CLU_004542_4_1_0"/>
<gene>
    <name evidence="4" type="ordered locus">Oter_2190</name>
</gene>
<dbReference type="Pfam" id="PF00933">
    <property type="entry name" value="Glyco_hydro_3"/>
    <property type="match status" value="1"/>
</dbReference>
<name>B1ZNV3_OPITP</name>
<dbReference type="InterPro" id="IPR001764">
    <property type="entry name" value="Glyco_hydro_3_N"/>
</dbReference>
<dbReference type="InterPro" id="IPR013783">
    <property type="entry name" value="Ig-like_fold"/>
</dbReference>
<keyword evidence="5" id="KW-1185">Reference proteome</keyword>
<dbReference type="InterPro" id="IPR026891">
    <property type="entry name" value="Fn3-like"/>
</dbReference>
<dbReference type="EC" id="3.2.1.21" evidence="4"/>
<evidence type="ECO:0000259" key="3">
    <source>
        <dbReference type="SMART" id="SM01217"/>
    </source>
</evidence>
<dbReference type="InterPro" id="IPR017853">
    <property type="entry name" value="GH"/>
</dbReference>
<dbReference type="eggNOG" id="COG1472">
    <property type="taxonomic scope" value="Bacteria"/>
</dbReference>
<evidence type="ECO:0000313" key="5">
    <source>
        <dbReference type="Proteomes" id="UP000007013"/>
    </source>
</evidence>
<dbReference type="FunFam" id="2.60.40.10:FF:000495">
    <property type="entry name" value="Periplasmic beta-glucosidase"/>
    <property type="match status" value="1"/>
</dbReference>
<dbReference type="Pfam" id="PF14310">
    <property type="entry name" value="Fn3-like"/>
    <property type="match status" value="1"/>
</dbReference>
<feature type="domain" description="Fibronectin type III-like" evidence="3">
    <location>
        <begin position="645"/>
        <end position="714"/>
    </location>
</feature>
<sequence>MSNPTAPTSPAFGSLETATSFTPTQIDARARELLAQLSLDEKLSLMDGDTPFWPGLAEMMAPGGYGSRPWVAGAVPRLGIPGIRFVDGPRGIIMKGATTFPVSMARGASWDTLLEERIGDVIGKELRALGGNFFGGVCINLLRHPAWGRAQETYGEDSLHLGELGAALARGVQRHTMACVKHYALNSMENARFKADVTIGPRALHEVYAAHFKRVVDAGVASVMSAYNSVNGEWAGQNRSLLTEILKEQWGFQGFVITDFIFGLRDAKQAALAGQDIEMPFAMRYHRELKGLVESGEVPLSRIEDAAFRILRQQVRFAQGRDPQTYRRDIVGCAEHRQLAREAAEKSIVLLKNEASALPLTSVRRLAVVGRLAAIPNTGDGGSSNTQPAYVVTPLEGIRAAFGSNAVVFNDGADPAAAAQMAATADAAVVVVGYTHEDEGEYIPPDMIPYFAPSFPPPTPEEEPIAKKILPGHGREEGSFSPGGDRERLTLHPRDEQLIQRVAAANPRTIVVLSVGSAVITEAWRERVPGILVLWYAGMEGGHALADVLRGRVNPAGRLPCTFPRRPEDLPFFDRNATEITYDLWHGYRKLARDGATPAFPFGFGLSYTTWQHADLRLEQSELRAGDTLRASVAVTNTGSIAGDEVVQLYVSALQSKVERAPRELKAFARVSVAPGNSHRVDLSVPVADLAYYDETRGWVVEPTEYEVAIARHAHDTSALTARFRVG</sequence>
<dbReference type="InterPro" id="IPR050288">
    <property type="entry name" value="Cellulose_deg_GH3"/>
</dbReference>
<dbReference type="RefSeq" id="WP_012375010.1">
    <property type="nucleotide sequence ID" value="NC_010571.1"/>
</dbReference>
<keyword evidence="4" id="KW-0326">Glycosidase</keyword>